<dbReference type="Pfam" id="PF13960">
    <property type="entry name" value="DUF4218"/>
    <property type="match status" value="1"/>
</dbReference>
<organism evidence="2 3">
    <name type="scientific">Spinacia oleracea</name>
    <name type="common">Spinach</name>
    <dbReference type="NCBI Taxonomy" id="3562"/>
    <lineage>
        <taxon>Eukaryota</taxon>
        <taxon>Viridiplantae</taxon>
        <taxon>Streptophyta</taxon>
        <taxon>Embryophyta</taxon>
        <taxon>Tracheophyta</taxon>
        <taxon>Spermatophyta</taxon>
        <taxon>Magnoliopsida</taxon>
        <taxon>eudicotyledons</taxon>
        <taxon>Gunneridae</taxon>
        <taxon>Pentapetalae</taxon>
        <taxon>Caryophyllales</taxon>
        <taxon>Chenopodiaceae</taxon>
        <taxon>Chenopodioideae</taxon>
        <taxon>Anserineae</taxon>
        <taxon>Spinacia</taxon>
    </lineage>
</organism>
<feature type="domain" description="DUF4218" evidence="1">
    <location>
        <begin position="1"/>
        <end position="67"/>
    </location>
</feature>
<gene>
    <name evidence="3" type="primary">LOC110802968</name>
</gene>
<dbReference type="AlphaFoldDB" id="A0A9R0KB67"/>
<keyword evidence="2" id="KW-1185">Reference proteome</keyword>
<dbReference type="RefSeq" id="XP_021864120.2">
    <property type="nucleotide sequence ID" value="XM_022008428.2"/>
</dbReference>
<reference evidence="3" key="2">
    <citation type="submission" date="2025-08" db="UniProtKB">
        <authorList>
            <consortium name="RefSeq"/>
        </authorList>
    </citation>
    <scope>IDENTIFICATION</scope>
    <source>
        <tissue evidence="3">Leaf</tissue>
    </source>
</reference>
<dbReference type="Proteomes" id="UP000813463">
    <property type="component" value="Chromosome 3"/>
</dbReference>
<dbReference type="PANTHER" id="PTHR48258:SF8">
    <property type="entry name" value="DUF4216 DOMAIN-CONTAINING PROTEIN"/>
    <property type="match status" value="1"/>
</dbReference>
<evidence type="ECO:0000313" key="3">
    <source>
        <dbReference type="RefSeq" id="XP_021864120.2"/>
    </source>
</evidence>
<accession>A0A9R0KB67</accession>
<reference evidence="2" key="1">
    <citation type="journal article" date="2021" name="Nat. Commun.">
        <title>Genomic analyses provide insights into spinach domestication and the genetic basis of agronomic traits.</title>
        <authorList>
            <person name="Cai X."/>
            <person name="Sun X."/>
            <person name="Xu C."/>
            <person name="Sun H."/>
            <person name="Wang X."/>
            <person name="Ge C."/>
            <person name="Zhang Z."/>
            <person name="Wang Q."/>
            <person name="Fei Z."/>
            <person name="Jiao C."/>
            <person name="Wang Q."/>
        </authorList>
    </citation>
    <scope>NUCLEOTIDE SEQUENCE [LARGE SCALE GENOMIC DNA]</scope>
    <source>
        <strain evidence="2">cv. Varoflay</strain>
    </source>
</reference>
<dbReference type="InterPro" id="IPR025452">
    <property type="entry name" value="DUF4218"/>
</dbReference>
<proteinExistence type="predicted"/>
<name>A0A9R0KB67_SPIOL</name>
<dbReference type="PANTHER" id="PTHR48258">
    <property type="entry name" value="DUF4218 DOMAIN-CONTAINING PROTEIN-RELATED"/>
    <property type="match status" value="1"/>
</dbReference>
<evidence type="ECO:0000313" key="2">
    <source>
        <dbReference type="Proteomes" id="UP000813463"/>
    </source>
</evidence>
<dbReference type="KEGG" id="soe:110802968"/>
<protein>
    <recommendedName>
        <fullName evidence="1">DUF4218 domain-containing protein</fullName>
    </recommendedName>
</protein>
<evidence type="ECO:0000259" key="1">
    <source>
        <dbReference type="Pfam" id="PF13960"/>
    </source>
</evidence>
<dbReference type="GeneID" id="110802968"/>
<sequence length="176" mass="20822">MVHLPVHLVEQVKLGGLVGNRCMYGIERYLWELKQDVRNKGRPEGSMAEGYQAKECAAFIARYLKKSNNPSHIVDNHSNSKSFFPKVGRPIKGKGRTSKKKKHPGFMIDRIIWAQAHRYVLFNCDCEEVERYINEHQIFVSTQRKRKWNSAQDHSKDFMEWFRDQVDLKLREDERE</sequence>